<reference evidence="2" key="1">
    <citation type="journal article" date="2011" name="PLoS Genet.">
        <title>Genomic analysis of the necrotrophic fungal pathogens Sclerotinia sclerotiorum and Botrytis cinerea.</title>
        <authorList>
            <person name="Amselem J."/>
            <person name="Cuomo C.A."/>
            <person name="van Kan J.A."/>
            <person name="Viaud M."/>
            <person name="Benito E.P."/>
            <person name="Couloux A."/>
            <person name="Coutinho P.M."/>
            <person name="de Vries R.P."/>
            <person name="Dyer P.S."/>
            <person name="Fillinger S."/>
            <person name="Fournier E."/>
            <person name="Gout L."/>
            <person name="Hahn M."/>
            <person name="Kohn L."/>
            <person name="Lapalu N."/>
            <person name="Plummer K.M."/>
            <person name="Pradier J.M."/>
            <person name="Quevillon E."/>
            <person name="Sharon A."/>
            <person name="Simon A."/>
            <person name="ten Have A."/>
            <person name="Tudzynski B."/>
            <person name="Tudzynski P."/>
            <person name="Wincker P."/>
            <person name="Andrew M."/>
            <person name="Anthouard V."/>
            <person name="Beever R.E."/>
            <person name="Beffa R."/>
            <person name="Benoit I."/>
            <person name="Bouzid O."/>
            <person name="Brault B."/>
            <person name="Chen Z."/>
            <person name="Choquer M."/>
            <person name="Collemare J."/>
            <person name="Cotton P."/>
            <person name="Danchin E.G."/>
            <person name="Da Silva C."/>
            <person name="Gautier A."/>
            <person name="Giraud C."/>
            <person name="Giraud T."/>
            <person name="Gonzalez C."/>
            <person name="Grossetete S."/>
            <person name="Guldener U."/>
            <person name="Henrissat B."/>
            <person name="Howlett B.J."/>
            <person name="Kodira C."/>
            <person name="Kretschmer M."/>
            <person name="Lappartient A."/>
            <person name="Leroch M."/>
            <person name="Levis C."/>
            <person name="Mauceli E."/>
            <person name="Neuveglise C."/>
            <person name="Oeser B."/>
            <person name="Pearson M."/>
            <person name="Poulain J."/>
            <person name="Poussereau N."/>
            <person name="Quesneville H."/>
            <person name="Rascle C."/>
            <person name="Schumacher J."/>
            <person name="Segurens B."/>
            <person name="Sexton A."/>
            <person name="Silva E."/>
            <person name="Sirven C."/>
            <person name="Soanes D.M."/>
            <person name="Talbot N.J."/>
            <person name="Templeton M."/>
            <person name="Yandava C."/>
            <person name="Yarden O."/>
            <person name="Zeng Q."/>
            <person name="Rollins J.A."/>
            <person name="Lebrun M.H."/>
            <person name="Dickman M."/>
        </authorList>
    </citation>
    <scope>NUCLEOTIDE SEQUENCE [LARGE SCALE GENOMIC DNA]</scope>
    <source>
        <strain evidence="2">T4</strain>
    </source>
</reference>
<dbReference type="InParanoid" id="G2XQZ0"/>
<name>G2XQZ0_BOTF4</name>
<sequence>MWIKYMLSGCRLVRVNHTTILTINSRHRCVIDNINIGLYSHSYMTKSANGIMTIKS</sequence>
<dbReference type="AlphaFoldDB" id="G2XQZ0"/>
<organism evidence="1 2">
    <name type="scientific">Botryotinia fuckeliana (strain T4)</name>
    <name type="common">Noble rot fungus</name>
    <name type="synonym">Botrytis cinerea</name>
    <dbReference type="NCBI Taxonomy" id="999810"/>
    <lineage>
        <taxon>Eukaryota</taxon>
        <taxon>Fungi</taxon>
        <taxon>Dikarya</taxon>
        <taxon>Ascomycota</taxon>
        <taxon>Pezizomycotina</taxon>
        <taxon>Leotiomycetes</taxon>
        <taxon>Helotiales</taxon>
        <taxon>Sclerotiniaceae</taxon>
        <taxon>Botrytis</taxon>
    </lineage>
</organism>
<accession>G2XQZ0</accession>
<dbReference type="EMBL" id="FQ790254">
    <property type="protein sequence ID" value="CCD33677.1"/>
    <property type="molecule type" value="Genomic_DNA"/>
</dbReference>
<evidence type="ECO:0000313" key="1">
    <source>
        <dbReference type="EMBL" id="CCD33677.1"/>
    </source>
</evidence>
<evidence type="ECO:0000313" key="2">
    <source>
        <dbReference type="Proteomes" id="UP000008177"/>
    </source>
</evidence>
<dbReference type="Proteomes" id="UP000008177">
    <property type="component" value="Unplaced contigs"/>
</dbReference>
<protein>
    <submittedName>
        <fullName evidence="1">Uncharacterized protein</fullName>
    </submittedName>
</protein>
<gene>
    <name evidence="1" type="ORF">BofuT4_uP068230.1</name>
</gene>
<proteinExistence type="predicted"/>
<dbReference type="HOGENOM" id="CLU_3013896_0_0_1"/>